<evidence type="ECO:0008006" key="5">
    <source>
        <dbReference type="Google" id="ProtNLM"/>
    </source>
</evidence>
<evidence type="ECO:0000256" key="2">
    <source>
        <dbReference type="SAM" id="Phobius"/>
    </source>
</evidence>
<feature type="region of interest" description="Disordered" evidence="1">
    <location>
        <begin position="57"/>
        <end position="78"/>
    </location>
</feature>
<dbReference type="AlphaFoldDB" id="A0A6A4SRE6"/>
<proteinExistence type="predicted"/>
<keyword evidence="2" id="KW-1133">Transmembrane helix</keyword>
<organism evidence="3 4">
    <name type="scientific">Scophthalmus maximus</name>
    <name type="common">Turbot</name>
    <name type="synonym">Psetta maxima</name>
    <dbReference type="NCBI Taxonomy" id="52904"/>
    <lineage>
        <taxon>Eukaryota</taxon>
        <taxon>Metazoa</taxon>
        <taxon>Chordata</taxon>
        <taxon>Craniata</taxon>
        <taxon>Vertebrata</taxon>
        <taxon>Euteleostomi</taxon>
        <taxon>Actinopterygii</taxon>
        <taxon>Neopterygii</taxon>
        <taxon>Teleostei</taxon>
        <taxon>Neoteleostei</taxon>
        <taxon>Acanthomorphata</taxon>
        <taxon>Carangaria</taxon>
        <taxon>Pleuronectiformes</taxon>
        <taxon>Pleuronectoidei</taxon>
        <taxon>Scophthalmidae</taxon>
        <taxon>Scophthalmus</taxon>
    </lineage>
</organism>
<evidence type="ECO:0000256" key="1">
    <source>
        <dbReference type="SAM" id="MobiDB-lite"/>
    </source>
</evidence>
<name>A0A6A4SRE6_SCOMX</name>
<accession>A0A6A4SRE6</accession>
<dbReference type="Proteomes" id="UP000438429">
    <property type="component" value="Unassembled WGS sequence"/>
</dbReference>
<reference evidence="3 4" key="1">
    <citation type="submission" date="2019-06" db="EMBL/GenBank/DDBJ databases">
        <title>Draft genomes of female and male turbot (Scophthalmus maximus).</title>
        <authorList>
            <person name="Xu H."/>
            <person name="Xu X.-W."/>
            <person name="Shao C."/>
            <person name="Chen S."/>
        </authorList>
    </citation>
    <scope>NUCLEOTIDE SEQUENCE [LARGE SCALE GENOMIC DNA]</scope>
    <source>
        <strain evidence="3">Ysfricsl-2016a</strain>
        <tissue evidence="3">Blood</tissue>
    </source>
</reference>
<dbReference type="EMBL" id="VEVO01000011">
    <property type="protein sequence ID" value="KAF0035249.1"/>
    <property type="molecule type" value="Genomic_DNA"/>
</dbReference>
<keyword evidence="2" id="KW-0812">Transmembrane</keyword>
<keyword evidence="2" id="KW-0472">Membrane</keyword>
<feature type="transmembrane region" description="Helical" evidence="2">
    <location>
        <begin position="34"/>
        <end position="52"/>
    </location>
</feature>
<comment type="caution">
    <text evidence="3">The sequence shown here is derived from an EMBL/GenBank/DDBJ whole genome shotgun (WGS) entry which is preliminary data.</text>
</comment>
<sequence>MVMTHGSDYTGLRQLHVVSTLSVKRATRLVWTPFRSFSSFSLSFFFFCAVVFGEERRSGAVKDRTQPLPPVRLRERSH</sequence>
<protein>
    <recommendedName>
        <fullName evidence="5">Transmembrane protein</fullName>
    </recommendedName>
</protein>
<evidence type="ECO:0000313" key="3">
    <source>
        <dbReference type="EMBL" id="KAF0035249.1"/>
    </source>
</evidence>
<gene>
    <name evidence="3" type="ORF">F2P81_013007</name>
</gene>
<evidence type="ECO:0000313" key="4">
    <source>
        <dbReference type="Proteomes" id="UP000438429"/>
    </source>
</evidence>